<dbReference type="Pfam" id="PF03358">
    <property type="entry name" value="FMN_red"/>
    <property type="match status" value="1"/>
</dbReference>
<proteinExistence type="inferred from homology"/>
<dbReference type="SUPFAM" id="SSF52218">
    <property type="entry name" value="Flavoproteins"/>
    <property type="match status" value="1"/>
</dbReference>
<keyword evidence="4" id="KW-0560">Oxidoreductase</keyword>
<feature type="domain" description="NADPH-dependent FMN reductase-like" evidence="5">
    <location>
        <begin position="1"/>
        <end position="140"/>
    </location>
</feature>
<dbReference type="PANTHER" id="PTHR43408">
    <property type="entry name" value="FMN REDUCTASE (NADPH)"/>
    <property type="match status" value="1"/>
</dbReference>
<dbReference type="AlphaFoldDB" id="A0A4R6QQ49"/>
<dbReference type="OrthoDB" id="1643408at2"/>
<dbReference type="Gene3D" id="3.40.50.360">
    <property type="match status" value="1"/>
</dbReference>
<dbReference type="InterPro" id="IPR029039">
    <property type="entry name" value="Flavoprotein-like_sf"/>
</dbReference>
<evidence type="ECO:0000256" key="1">
    <source>
        <dbReference type="ARBA" id="ARBA00005990"/>
    </source>
</evidence>
<evidence type="ECO:0000313" key="7">
    <source>
        <dbReference type="Proteomes" id="UP000295361"/>
    </source>
</evidence>
<dbReference type="InParanoid" id="A0A4R6QQ49"/>
<dbReference type="NCBIfam" id="TIGR03567">
    <property type="entry name" value="FMN_reduc_SsuE"/>
    <property type="match status" value="1"/>
</dbReference>
<comment type="similarity">
    <text evidence="1">Belongs to the SsuE family.</text>
</comment>
<evidence type="ECO:0000256" key="3">
    <source>
        <dbReference type="ARBA" id="ARBA00022643"/>
    </source>
</evidence>
<comment type="caution">
    <text evidence="6">The sequence shown here is derived from an EMBL/GenBank/DDBJ whole genome shotgun (WGS) entry which is preliminary data.</text>
</comment>
<sequence>MSLLLIAASPTAASRSAALLSATGERLVHLGLAPETLRLRELPAQALLLADAQQAQIREALQQVAQARAIVLATPIYKAAYSGLLKVFLDLLPQDGLRGKTILPLATGGSLAHLLALDYALKPVLSALGARDILDPIYATDAHLPRVDGSYGLDAGIGRRLGEASQELHERLTQTPRTSSTRAEITLLAERCNA</sequence>
<keyword evidence="2" id="KW-0285">Flavoprotein</keyword>
<dbReference type="RefSeq" id="WP_133700064.1">
    <property type="nucleotide sequence ID" value="NZ_SNXS01000002.1"/>
</dbReference>
<evidence type="ECO:0000313" key="6">
    <source>
        <dbReference type="EMBL" id="TDP72612.1"/>
    </source>
</evidence>
<dbReference type="InterPro" id="IPR020048">
    <property type="entry name" value="NADPH-dep_FMN_reduc_SsuE"/>
</dbReference>
<dbReference type="EMBL" id="SNXS01000002">
    <property type="protein sequence ID" value="TDP72612.1"/>
    <property type="molecule type" value="Genomic_DNA"/>
</dbReference>
<evidence type="ECO:0000259" key="5">
    <source>
        <dbReference type="Pfam" id="PF03358"/>
    </source>
</evidence>
<accession>A0A4R6QQ49</accession>
<dbReference type="PANTHER" id="PTHR43408:SF1">
    <property type="entry name" value="FMN REDUCTASE (NADPH)"/>
    <property type="match status" value="1"/>
</dbReference>
<dbReference type="InterPro" id="IPR051814">
    <property type="entry name" value="NAD(P)H-dep_FMN_reductase"/>
</dbReference>
<evidence type="ECO:0000256" key="4">
    <source>
        <dbReference type="ARBA" id="ARBA00023002"/>
    </source>
</evidence>
<evidence type="ECO:0000256" key="2">
    <source>
        <dbReference type="ARBA" id="ARBA00022630"/>
    </source>
</evidence>
<gene>
    <name evidence="6" type="ORF">DES47_102357</name>
</gene>
<reference evidence="6 7" key="1">
    <citation type="submission" date="2019-03" db="EMBL/GenBank/DDBJ databases">
        <title>Genomic Encyclopedia of Type Strains, Phase IV (KMG-IV): sequencing the most valuable type-strain genomes for metagenomic binning, comparative biology and taxonomic classification.</title>
        <authorList>
            <person name="Goeker M."/>
        </authorList>
    </citation>
    <scope>NUCLEOTIDE SEQUENCE [LARGE SCALE GENOMIC DNA]</scope>
    <source>
        <strain evidence="6 7">DSM 16998</strain>
    </source>
</reference>
<keyword evidence="3" id="KW-0288">FMN</keyword>
<protein>
    <submittedName>
        <fullName evidence="6">FMN reductase</fullName>
    </submittedName>
</protein>
<keyword evidence="7" id="KW-1185">Reference proteome</keyword>
<dbReference type="InterPro" id="IPR005025">
    <property type="entry name" value="FMN_Rdtase-like_dom"/>
</dbReference>
<dbReference type="Proteomes" id="UP000295361">
    <property type="component" value="Unassembled WGS sequence"/>
</dbReference>
<name>A0A4R6QQ49_9BURK</name>
<organism evidence="6 7">
    <name type="scientific">Roseateles toxinivorans</name>
    <dbReference type="NCBI Taxonomy" id="270368"/>
    <lineage>
        <taxon>Bacteria</taxon>
        <taxon>Pseudomonadati</taxon>
        <taxon>Pseudomonadota</taxon>
        <taxon>Betaproteobacteria</taxon>
        <taxon>Burkholderiales</taxon>
        <taxon>Sphaerotilaceae</taxon>
        <taxon>Roseateles</taxon>
    </lineage>
</organism>
<dbReference type="GO" id="GO:0008752">
    <property type="term" value="F:FMN reductase [NAD(P)H] activity"/>
    <property type="evidence" value="ECO:0007669"/>
    <property type="project" value="InterPro"/>
</dbReference>
<dbReference type="FunCoup" id="A0A4R6QQ49">
    <property type="interactions" value="65"/>
</dbReference>
<dbReference type="GO" id="GO:0046306">
    <property type="term" value="P:alkanesulfonate catabolic process"/>
    <property type="evidence" value="ECO:0007669"/>
    <property type="project" value="InterPro"/>
</dbReference>